<keyword evidence="5 7" id="KW-0456">Lyase</keyword>
<evidence type="ECO:0000256" key="1">
    <source>
        <dbReference type="ARBA" id="ARBA00022475"/>
    </source>
</evidence>
<dbReference type="Gene3D" id="3.30.1490.480">
    <property type="entry name" value="Endolytic murein transglycosylase"/>
    <property type="match status" value="1"/>
</dbReference>
<keyword evidence="1 7" id="KW-1003">Cell membrane</keyword>
<dbReference type="Gene3D" id="3.30.160.60">
    <property type="entry name" value="Classic Zinc Finger"/>
    <property type="match status" value="1"/>
</dbReference>
<dbReference type="EMBL" id="AYLO01000135">
    <property type="protein sequence ID" value="ESS68476.1"/>
    <property type="molecule type" value="Genomic_DNA"/>
</dbReference>
<dbReference type="PANTHER" id="PTHR30518:SF2">
    <property type="entry name" value="ENDOLYTIC MUREIN TRANSGLYCOSYLASE"/>
    <property type="match status" value="1"/>
</dbReference>
<dbReference type="Proteomes" id="UP000017842">
    <property type="component" value="Unassembled WGS sequence"/>
</dbReference>
<evidence type="ECO:0000256" key="2">
    <source>
        <dbReference type="ARBA" id="ARBA00022692"/>
    </source>
</evidence>
<dbReference type="Pfam" id="PF02618">
    <property type="entry name" value="YceG"/>
    <property type="match status" value="1"/>
</dbReference>
<dbReference type="NCBIfam" id="TIGR00247">
    <property type="entry name" value="endolytic transglycosylase MltG"/>
    <property type="match status" value="1"/>
</dbReference>
<organism evidence="8 9">
    <name type="scientific">Methyloglobulus morosus KoM1</name>
    <dbReference type="NCBI Taxonomy" id="1116472"/>
    <lineage>
        <taxon>Bacteria</taxon>
        <taxon>Pseudomonadati</taxon>
        <taxon>Pseudomonadota</taxon>
        <taxon>Gammaproteobacteria</taxon>
        <taxon>Methylococcales</taxon>
        <taxon>Methylococcaceae</taxon>
        <taxon>Methyloglobulus</taxon>
    </lineage>
</organism>
<comment type="function">
    <text evidence="7">Functions as a peptidoglycan terminase that cleaves nascent peptidoglycan strands endolytically to terminate their elongation.</text>
</comment>
<comment type="caution">
    <text evidence="8">The sequence shown here is derived from an EMBL/GenBank/DDBJ whole genome shotgun (WGS) entry which is preliminary data.</text>
</comment>
<evidence type="ECO:0000256" key="6">
    <source>
        <dbReference type="ARBA" id="ARBA00023316"/>
    </source>
</evidence>
<feature type="site" description="Important for catalytic activity" evidence="7">
    <location>
        <position position="214"/>
    </location>
</feature>
<accession>V5DM41</accession>
<dbReference type="GO" id="GO:0008932">
    <property type="term" value="F:lytic endotransglycosylase activity"/>
    <property type="evidence" value="ECO:0007669"/>
    <property type="project" value="UniProtKB-UniRule"/>
</dbReference>
<dbReference type="eggNOG" id="COG1559">
    <property type="taxonomic scope" value="Bacteria"/>
</dbReference>
<comment type="catalytic activity">
    <reaction evidence="7">
        <text>a peptidoglycan chain = a peptidoglycan chain with N-acetyl-1,6-anhydromuramyl-[peptide] at the reducing end + a peptidoglycan chain with N-acetylglucosamine at the non-reducing end.</text>
        <dbReference type="EC" id="4.2.2.29"/>
    </reaction>
</comment>
<dbReference type="PATRIC" id="fig|1116472.3.peg.3592"/>
<evidence type="ECO:0000313" key="9">
    <source>
        <dbReference type="Proteomes" id="UP000017842"/>
    </source>
</evidence>
<dbReference type="OrthoDB" id="9814591at2"/>
<dbReference type="GO" id="GO:0009252">
    <property type="term" value="P:peptidoglycan biosynthetic process"/>
    <property type="evidence" value="ECO:0007669"/>
    <property type="project" value="UniProtKB-UniRule"/>
</dbReference>
<dbReference type="GO" id="GO:0005886">
    <property type="term" value="C:plasma membrane"/>
    <property type="evidence" value="ECO:0007669"/>
    <property type="project" value="UniProtKB-UniRule"/>
</dbReference>
<dbReference type="EC" id="4.2.2.29" evidence="7"/>
<keyword evidence="2 7" id="KW-0812">Transmembrane</keyword>
<comment type="similarity">
    <text evidence="7">Belongs to the transglycosylase MltG family.</text>
</comment>
<keyword evidence="4 7" id="KW-0472">Membrane</keyword>
<dbReference type="GO" id="GO:0071555">
    <property type="term" value="P:cell wall organization"/>
    <property type="evidence" value="ECO:0007669"/>
    <property type="project" value="UniProtKB-KW"/>
</dbReference>
<protein>
    <recommendedName>
        <fullName evidence="7">Endolytic murein transglycosylase</fullName>
        <ecNumber evidence="7">4.2.2.29</ecNumber>
    </recommendedName>
    <alternativeName>
        <fullName evidence="7">Peptidoglycan lytic transglycosylase</fullName>
    </alternativeName>
    <alternativeName>
        <fullName evidence="7">Peptidoglycan polymerization terminase</fullName>
    </alternativeName>
</protein>
<evidence type="ECO:0000256" key="7">
    <source>
        <dbReference type="HAMAP-Rule" id="MF_02065"/>
    </source>
</evidence>
<proteinExistence type="inferred from homology"/>
<gene>
    <name evidence="7" type="primary">mltG</name>
    <name evidence="8" type="ORF">MGMO_146c00150</name>
</gene>
<evidence type="ECO:0000256" key="3">
    <source>
        <dbReference type="ARBA" id="ARBA00022989"/>
    </source>
</evidence>
<dbReference type="HAMAP" id="MF_02065">
    <property type="entry name" value="MltG"/>
    <property type="match status" value="1"/>
</dbReference>
<keyword evidence="6 7" id="KW-0961">Cell wall biogenesis/degradation</keyword>
<evidence type="ECO:0000313" key="8">
    <source>
        <dbReference type="EMBL" id="ESS68476.1"/>
    </source>
</evidence>
<dbReference type="PANTHER" id="PTHR30518">
    <property type="entry name" value="ENDOLYTIC MUREIN TRANSGLYCOSYLASE"/>
    <property type="match status" value="1"/>
</dbReference>
<evidence type="ECO:0000256" key="4">
    <source>
        <dbReference type="ARBA" id="ARBA00023136"/>
    </source>
</evidence>
<keyword evidence="3 7" id="KW-1133">Transmembrane helix</keyword>
<name>V5DM41_9GAMM</name>
<keyword evidence="9" id="KW-1185">Reference proteome</keyword>
<sequence length="331" mass="36744">MRCKIIIGISIALIILMLGLGAGYYTALNKPAIQQNVVVEIVKGDSFGEITQKLFAKNRAASQFWFKVIAVQQGVTHSLKAGEYELSPGLTIPEILTIFAEGRSKKYTLTFPEGWNLKEVLQAIKQHPNVTKTLKKEDVVEISSQLGINEKNPEGWFFPDTYQFEKNATDIAILKMAYTKMQSVLAQEWQKKELNLPYKTPYDALIMASIVEKETGATNERAKIAGVFISRLAKGMLLQTDPTVIYGMGDNYNGNIKANDLAAATPYNTYVIRGLPPTPIALPGRDAIHAALHPDKDNSLYFVAKGDGSHQFSATLTEHNQAVNNFQKHKR</sequence>
<evidence type="ECO:0000256" key="5">
    <source>
        <dbReference type="ARBA" id="ARBA00023239"/>
    </source>
</evidence>
<dbReference type="CDD" id="cd08010">
    <property type="entry name" value="MltG_like"/>
    <property type="match status" value="1"/>
</dbReference>
<dbReference type="InterPro" id="IPR003770">
    <property type="entry name" value="MLTG-like"/>
</dbReference>
<dbReference type="STRING" id="1116472.MGMO_146c00150"/>
<reference evidence="8 9" key="1">
    <citation type="journal article" date="2013" name="Genome Announc.">
        <title>Draft Genome Sequence of the Methanotrophic Gammaproteobacterium Methyloglobulus morosus DSM 22980 Strain KoM1.</title>
        <authorList>
            <person name="Poehlein A."/>
            <person name="Deutzmann J.S."/>
            <person name="Daniel R."/>
            <person name="Simeonova D.D."/>
        </authorList>
    </citation>
    <scope>NUCLEOTIDE SEQUENCE [LARGE SCALE GENOMIC DNA]</scope>
    <source>
        <strain evidence="8 9">KoM1</strain>
    </source>
</reference>
<dbReference type="RefSeq" id="WP_023496213.1">
    <property type="nucleotide sequence ID" value="NZ_AYLO01000135.1"/>
</dbReference>
<keyword evidence="7" id="KW-0997">Cell inner membrane</keyword>
<dbReference type="AlphaFoldDB" id="V5DM41"/>